<dbReference type="Pfam" id="PF21858">
    <property type="entry name" value="DUF6914"/>
    <property type="match status" value="1"/>
</dbReference>
<dbReference type="GeneID" id="87885426"/>
<dbReference type="Proteomes" id="UP001273166">
    <property type="component" value="Unassembled WGS sequence"/>
</dbReference>
<reference evidence="1" key="1">
    <citation type="journal article" date="2023" name="Mol. Phylogenet. Evol.">
        <title>Genome-scale phylogeny and comparative genomics of the fungal order Sordariales.</title>
        <authorList>
            <person name="Hensen N."/>
            <person name="Bonometti L."/>
            <person name="Westerberg I."/>
            <person name="Brannstrom I.O."/>
            <person name="Guillou S."/>
            <person name="Cros-Aarteil S."/>
            <person name="Calhoun S."/>
            <person name="Haridas S."/>
            <person name="Kuo A."/>
            <person name="Mondo S."/>
            <person name="Pangilinan J."/>
            <person name="Riley R."/>
            <person name="LaButti K."/>
            <person name="Andreopoulos B."/>
            <person name="Lipzen A."/>
            <person name="Chen C."/>
            <person name="Yan M."/>
            <person name="Daum C."/>
            <person name="Ng V."/>
            <person name="Clum A."/>
            <person name="Steindorff A."/>
            <person name="Ohm R.A."/>
            <person name="Martin F."/>
            <person name="Silar P."/>
            <person name="Natvig D.O."/>
            <person name="Lalanne C."/>
            <person name="Gautier V."/>
            <person name="Ament-Velasquez S.L."/>
            <person name="Kruys A."/>
            <person name="Hutchinson M.I."/>
            <person name="Powell A.J."/>
            <person name="Barry K."/>
            <person name="Miller A.N."/>
            <person name="Grigoriev I.V."/>
            <person name="Debuchy R."/>
            <person name="Gladieux P."/>
            <person name="Hiltunen Thoren M."/>
            <person name="Johannesson H."/>
        </authorList>
    </citation>
    <scope>NUCLEOTIDE SEQUENCE</scope>
    <source>
        <strain evidence="1">CBS 333.67</strain>
    </source>
</reference>
<sequence>MPRSKEFYGDPIEEDTLYVALYERKAVGEAYHWALLLTGPGEAGRIHQTTDRTGSWAYEIREVEQVQPTRSMICLIGIGHIPPEKRAEAEEAMKSVHVPAQGGNLRSGEPFNCRTWLKLVISVLQKEVILKLPLHVEDVETRCRIKAGALLKPNDPEGKKLPSVTARIV</sequence>
<dbReference type="InterPro" id="IPR054208">
    <property type="entry name" value="DUF6914"/>
</dbReference>
<reference evidence="1" key="2">
    <citation type="submission" date="2023-06" db="EMBL/GenBank/DDBJ databases">
        <authorList>
            <consortium name="Lawrence Berkeley National Laboratory"/>
            <person name="Mondo S.J."/>
            <person name="Hensen N."/>
            <person name="Bonometti L."/>
            <person name="Westerberg I."/>
            <person name="Brannstrom I.O."/>
            <person name="Guillou S."/>
            <person name="Cros-Aarteil S."/>
            <person name="Calhoun S."/>
            <person name="Haridas S."/>
            <person name="Kuo A."/>
            <person name="Pangilinan J."/>
            <person name="Riley R."/>
            <person name="Labutti K."/>
            <person name="Andreopoulos B."/>
            <person name="Lipzen A."/>
            <person name="Chen C."/>
            <person name="Yanf M."/>
            <person name="Daum C."/>
            <person name="Ng V."/>
            <person name="Clum A."/>
            <person name="Steindorff A."/>
            <person name="Ohm R."/>
            <person name="Martin F."/>
            <person name="Silar P."/>
            <person name="Natvig D."/>
            <person name="Lalanne C."/>
            <person name="Gautier V."/>
            <person name="Ament-Velasquez S.L."/>
            <person name="Kruys A."/>
            <person name="Hutchinson M.I."/>
            <person name="Powell A.J."/>
            <person name="Barry K."/>
            <person name="Miller A.N."/>
            <person name="Grigoriev I.V."/>
            <person name="Debuchy R."/>
            <person name="Gladieux P."/>
            <person name="Thoren M.H."/>
            <person name="Johannesson H."/>
        </authorList>
    </citation>
    <scope>NUCLEOTIDE SEQUENCE</scope>
    <source>
        <strain evidence="1">CBS 333.67</strain>
    </source>
</reference>
<dbReference type="EMBL" id="JAUDZG010000001">
    <property type="protein sequence ID" value="KAK3310755.1"/>
    <property type="molecule type" value="Genomic_DNA"/>
</dbReference>
<keyword evidence="2" id="KW-1185">Reference proteome</keyword>
<protein>
    <submittedName>
        <fullName evidence="1">Uncharacterized protein</fullName>
    </submittedName>
</protein>
<gene>
    <name evidence="1" type="ORF">B0T15DRAFT_489408</name>
</gene>
<name>A0AAJ0H3C5_9PEZI</name>
<proteinExistence type="predicted"/>
<organism evidence="1 2">
    <name type="scientific">Chaetomium strumarium</name>
    <dbReference type="NCBI Taxonomy" id="1170767"/>
    <lineage>
        <taxon>Eukaryota</taxon>
        <taxon>Fungi</taxon>
        <taxon>Dikarya</taxon>
        <taxon>Ascomycota</taxon>
        <taxon>Pezizomycotina</taxon>
        <taxon>Sordariomycetes</taxon>
        <taxon>Sordariomycetidae</taxon>
        <taxon>Sordariales</taxon>
        <taxon>Chaetomiaceae</taxon>
        <taxon>Chaetomium</taxon>
    </lineage>
</organism>
<accession>A0AAJ0H3C5</accession>
<dbReference type="AlphaFoldDB" id="A0AAJ0H3C5"/>
<evidence type="ECO:0000313" key="2">
    <source>
        <dbReference type="Proteomes" id="UP001273166"/>
    </source>
</evidence>
<evidence type="ECO:0000313" key="1">
    <source>
        <dbReference type="EMBL" id="KAK3310755.1"/>
    </source>
</evidence>
<comment type="caution">
    <text evidence="1">The sequence shown here is derived from an EMBL/GenBank/DDBJ whole genome shotgun (WGS) entry which is preliminary data.</text>
</comment>
<dbReference type="RefSeq" id="XP_062726535.1">
    <property type="nucleotide sequence ID" value="XM_062866597.1"/>
</dbReference>